<accession>A0A1M7H2Q7</accession>
<dbReference type="Pfam" id="PF00069">
    <property type="entry name" value="Pkinase"/>
    <property type="match status" value="1"/>
</dbReference>
<evidence type="ECO:0000256" key="10">
    <source>
        <dbReference type="ARBA" id="ARBA00048977"/>
    </source>
</evidence>
<feature type="domain" description="Protein kinase" evidence="14">
    <location>
        <begin position="19"/>
        <end position="266"/>
    </location>
</feature>
<feature type="binding site" evidence="12">
    <location>
        <position position="48"/>
    </location>
    <ligand>
        <name>ATP</name>
        <dbReference type="ChEBI" id="CHEBI:30616"/>
    </ligand>
</feature>
<dbReference type="InterPro" id="IPR017441">
    <property type="entry name" value="Protein_kinase_ATP_BS"/>
</dbReference>
<comment type="catalytic activity">
    <reaction evidence="10">
        <text>L-seryl-[protein] + ATP = O-phospho-L-seryl-[protein] + ADP + H(+)</text>
        <dbReference type="Rhea" id="RHEA:17989"/>
        <dbReference type="Rhea" id="RHEA-COMP:9863"/>
        <dbReference type="Rhea" id="RHEA-COMP:11604"/>
        <dbReference type="ChEBI" id="CHEBI:15378"/>
        <dbReference type="ChEBI" id="CHEBI:29999"/>
        <dbReference type="ChEBI" id="CHEBI:30616"/>
        <dbReference type="ChEBI" id="CHEBI:83421"/>
        <dbReference type="ChEBI" id="CHEBI:456216"/>
        <dbReference type="EC" id="2.7.11.1"/>
    </reaction>
    <physiologicalReaction direction="left-to-right" evidence="10">
        <dbReference type="Rhea" id="RHEA:17990"/>
    </physiologicalReaction>
</comment>
<dbReference type="SUPFAM" id="SSF56112">
    <property type="entry name" value="Protein kinase-like (PK-like)"/>
    <property type="match status" value="1"/>
</dbReference>
<evidence type="ECO:0000256" key="12">
    <source>
        <dbReference type="PROSITE-ProRule" id="PRU10141"/>
    </source>
</evidence>
<evidence type="ECO:0000256" key="9">
    <source>
        <dbReference type="ARBA" id="ARBA00048659"/>
    </source>
</evidence>
<dbReference type="InterPro" id="IPR008984">
    <property type="entry name" value="SMAD_FHA_dom_sf"/>
</dbReference>
<dbReference type="InterPro" id="IPR000719">
    <property type="entry name" value="Prot_kinase_dom"/>
</dbReference>
<dbReference type="SMART" id="SM00220">
    <property type="entry name" value="S_TKc"/>
    <property type="match status" value="1"/>
</dbReference>
<dbReference type="PROSITE" id="PS50005">
    <property type="entry name" value="TPR"/>
    <property type="match status" value="1"/>
</dbReference>
<feature type="repeat" description="TPR" evidence="11">
    <location>
        <begin position="308"/>
        <end position="341"/>
    </location>
</feature>
<evidence type="ECO:0000256" key="5">
    <source>
        <dbReference type="ARBA" id="ARBA00022777"/>
    </source>
</evidence>
<evidence type="ECO:0000256" key="1">
    <source>
        <dbReference type="ARBA" id="ARBA00012513"/>
    </source>
</evidence>
<dbReference type="EMBL" id="FRCL01000003">
    <property type="protein sequence ID" value="SHM22728.1"/>
    <property type="molecule type" value="Genomic_DNA"/>
</dbReference>
<dbReference type="InterPro" id="IPR019734">
    <property type="entry name" value="TPR_rpt"/>
</dbReference>
<dbReference type="SMART" id="SM00028">
    <property type="entry name" value="TPR"/>
    <property type="match status" value="3"/>
</dbReference>
<gene>
    <name evidence="15" type="ORF">SAMN05216269_103139</name>
</gene>
<dbReference type="InterPro" id="IPR011009">
    <property type="entry name" value="Kinase-like_dom_sf"/>
</dbReference>
<keyword evidence="4 12" id="KW-0547">Nucleotide-binding</keyword>
<dbReference type="SMART" id="SM00240">
    <property type="entry name" value="FHA"/>
    <property type="match status" value="1"/>
</dbReference>
<evidence type="ECO:0000259" key="14">
    <source>
        <dbReference type="PROSITE" id="PS50011"/>
    </source>
</evidence>
<dbReference type="AlphaFoldDB" id="A0A1M7H2Q7"/>
<name>A0A1M7H2Q7_9FLAO</name>
<dbReference type="Gene3D" id="2.60.200.20">
    <property type="match status" value="1"/>
</dbReference>
<dbReference type="Gene3D" id="1.10.510.10">
    <property type="entry name" value="Transferase(Phosphotransferase) domain 1"/>
    <property type="match status" value="1"/>
</dbReference>
<dbReference type="PROSITE" id="PS00108">
    <property type="entry name" value="PROTEIN_KINASE_ST"/>
    <property type="match status" value="1"/>
</dbReference>
<evidence type="ECO:0000256" key="2">
    <source>
        <dbReference type="ARBA" id="ARBA00022527"/>
    </source>
</evidence>
<dbReference type="GO" id="GO:0017148">
    <property type="term" value="P:negative regulation of translation"/>
    <property type="evidence" value="ECO:0007669"/>
    <property type="project" value="UniProtKB-KW"/>
</dbReference>
<dbReference type="GO" id="GO:0006796">
    <property type="term" value="P:phosphate-containing compound metabolic process"/>
    <property type="evidence" value="ECO:0007669"/>
    <property type="project" value="UniProtKB-ARBA"/>
</dbReference>
<dbReference type="STRING" id="178356.SAMN05216269_103139"/>
<dbReference type="SUPFAM" id="SSF48452">
    <property type="entry name" value="TPR-like"/>
    <property type="match status" value="1"/>
</dbReference>
<comment type="similarity">
    <text evidence="8">Belongs to the protein kinase superfamily. Ser/Thr protein kinase family. GCN2 subfamily.</text>
</comment>
<evidence type="ECO:0000256" key="4">
    <source>
        <dbReference type="ARBA" id="ARBA00022741"/>
    </source>
</evidence>
<dbReference type="SUPFAM" id="SSF49879">
    <property type="entry name" value="SMAD/FHA domain"/>
    <property type="match status" value="1"/>
</dbReference>
<evidence type="ECO:0000256" key="3">
    <source>
        <dbReference type="ARBA" id="ARBA00022679"/>
    </source>
</evidence>
<dbReference type="GO" id="GO:0005737">
    <property type="term" value="C:cytoplasm"/>
    <property type="evidence" value="ECO:0007669"/>
    <property type="project" value="TreeGrafter"/>
</dbReference>
<comment type="catalytic activity">
    <reaction evidence="9">
        <text>L-threonyl-[protein] + ATP = O-phospho-L-threonyl-[protein] + ADP + H(+)</text>
        <dbReference type="Rhea" id="RHEA:46608"/>
        <dbReference type="Rhea" id="RHEA-COMP:11060"/>
        <dbReference type="Rhea" id="RHEA-COMP:11605"/>
        <dbReference type="ChEBI" id="CHEBI:15378"/>
        <dbReference type="ChEBI" id="CHEBI:30013"/>
        <dbReference type="ChEBI" id="CHEBI:30616"/>
        <dbReference type="ChEBI" id="CHEBI:61977"/>
        <dbReference type="ChEBI" id="CHEBI:456216"/>
        <dbReference type="EC" id="2.7.11.1"/>
    </reaction>
    <physiologicalReaction direction="left-to-right" evidence="9">
        <dbReference type="Rhea" id="RHEA:46609"/>
    </physiologicalReaction>
</comment>
<dbReference type="InterPro" id="IPR000253">
    <property type="entry name" value="FHA_dom"/>
</dbReference>
<dbReference type="OrthoDB" id="9813021at2"/>
<evidence type="ECO:0000256" key="7">
    <source>
        <dbReference type="ARBA" id="ARBA00023193"/>
    </source>
</evidence>
<dbReference type="CDD" id="cd14014">
    <property type="entry name" value="STKc_PknB_like"/>
    <property type="match status" value="1"/>
</dbReference>
<organism evidence="15 16">
    <name type="scientific">Flavobacterium xinjiangense</name>
    <dbReference type="NCBI Taxonomy" id="178356"/>
    <lineage>
        <taxon>Bacteria</taxon>
        <taxon>Pseudomonadati</taxon>
        <taxon>Bacteroidota</taxon>
        <taxon>Flavobacteriia</taxon>
        <taxon>Flavobacteriales</taxon>
        <taxon>Flavobacteriaceae</taxon>
        <taxon>Flavobacterium</taxon>
    </lineage>
</organism>
<dbReference type="InterPro" id="IPR011990">
    <property type="entry name" value="TPR-like_helical_dom_sf"/>
</dbReference>
<dbReference type="GO" id="GO:0004674">
    <property type="term" value="F:protein serine/threonine kinase activity"/>
    <property type="evidence" value="ECO:0007669"/>
    <property type="project" value="UniProtKB-KW"/>
</dbReference>
<dbReference type="GO" id="GO:0006950">
    <property type="term" value="P:response to stress"/>
    <property type="evidence" value="ECO:0007669"/>
    <property type="project" value="UniProtKB-ARBA"/>
</dbReference>
<evidence type="ECO:0000256" key="6">
    <source>
        <dbReference type="ARBA" id="ARBA00022840"/>
    </source>
</evidence>
<dbReference type="Pfam" id="PF00498">
    <property type="entry name" value="FHA"/>
    <property type="match status" value="1"/>
</dbReference>
<dbReference type="PROSITE" id="PS50006">
    <property type="entry name" value="FHA_DOMAIN"/>
    <property type="match status" value="1"/>
</dbReference>
<dbReference type="PROSITE" id="PS00107">
    <property type="entry name" value="PROTEIN_KINASE_ATP"/>
    <property type="match status" value="1"/>
</dbReference>
<evidence type="ECO:0000313" key="16">
    <source>
        <dbReference type="Proteomes" id="UP000184092"/>
    </source>
</evidence>
<dbReference type="EC" id="2.7.11.1" evidence="1"/>
<keyword evidence="2 15" id="KW-0723">Serine/threonine-protein kinase</keyword>
<keyword evidence="16" id="KW-1185">Reference proteome</keyword>
<dbReference type="Gene3D" id="1.25.40.10">
    <property type="entry name" value="Tetratricopeptide repeat domain"/>
    <property type="match status" value="1"/>
</dbReference>
<keyword evidence="7" id="KW-0652">Protein synthesis inhibitor</keyword>
<dbReference type="GO" id="GO:0005524">
    <property type="term" value="F:ATP binding"/>
    <property type="evidence" value="ECO:0007669"/>
    <property type="project" value="UniProtKB-UniRule"/>
</dbReference>
<protein>
    <recommendedName>
        <fullName evidence="1">non-specific serine/threonine protein kinase</fullName>
        <ecNumber evidence="1">2.7.11.1</ecNumber>
    </recommendedName>
</protein>
<dbReference type="FunFam" id="3.30.200.20:FF:000042">
    <property type="entry name" value="Aurora kinase A"/>
    <property type="match status" value="1"/>
</dbReference>
<keyword evidence="5 15" id="KW-0418">Kinase</keyword>
<sequence>MLNFKKITNILMNLYDNKYTFIKDLGSGGFGKVFLAKEKVSNRFVAIKQLKNTNKSEQEDIIHEIEIVSKFENPNIVTYYHHFYEEDILYLVMEYCSGGSLRDKISSSKITNSEVIEWIQTLASCLRVIHKKGIIHHDIKPDNIVFTQNGTIKIADFGVANKDIGTRAYMSPEAFRWDIDSTKDPRIDIYALGVTLMELLTSQNPFLGLSREEIIEKHQAADFPIQELPNWQQEIILKAINKVPELQFQFMIELEEALKARSVPIIFNKDNLKAAELIALADKALKTNKWRNALKFLELAHKRYDNNVTVLQALGKYNLKIQKIDAAKFFYDKALKLNPRLDIQKDLGWINLEAKKYPIAIGLLSDHLHRNPADYEAYNLLIRCYYETTRYEAAMEVSKMIMVANPSFPCFANNYFIAFVLNSNGKSIPPKSNYDHSNNPFIAYNLSVIEEEVLSHNYKKTPTLKSKLLFMDFQFNTLKENSITILETNNRNDTPISISEPIIKFGRTEYNQNNIEVSGGNAVSRRHCVIINNKDNVWLYDLESTGTDVNDEKVTNKVPLIGFNKITINEVNFTITTDKSKLL</sequence>
<keyword evidence="3" id="KW-0808">Transferase</keyword>
<dbReference type="PANTHER" id="PTHR11042:SF160">
    <property type="entry name" value="EUKARYOTIC TRANSLATION INITIATION FACTOR 2-ALPHA KINASE 1"/>
    <property type="match status" value="1"/>
</dbReference>
<dbReference type="PROSITE" id="PS50011">
    <property type="entry name" value="PROTEIN_KINASE_DOM"/>
    <property type="match status" value="1"/>
</dbReference>
<dbReference type="InterPro" id="IPR008271">
    <property type="entry name" value="Ser/Thr_kinase_AS"/>
</dbReference>
<keyword evidence="11" id="KW-0802">TPR repeat</keyword>
<keyword evidence="6 12" id="KW-0067">ATP-binding</keyword>
<dbReference type="Proteomes" id="UP000184092">
    <property type="component" value="Unassembled WGS sequence"/>
</dbReference>
<dbReference type="InterPro" id="IPR050339">
    <property type="entry name" value="CC_SR_Kinase"/>
</dbReference>
<dbReference type="PANTHER" id="PTHR11042">
    <property type="entry name" value="EUKARYOTIC TRANSLATION INITIATION FACTOR 2-ALPHA KINASE EIF2-ALPHA KINASE -RELATED"/>
    <property type="match status" value="1"/>
</dbReference>
<dbReference type="CDD" id="cd00060">
    <property type="entry name" value="FHA"/>
    <property type="match status" value="1"/>
</dbReference>
<reference evidence="16" key="1">
    <citation type="submission" date="2016-11" db="EMBL/GenBank/DDBJ databases">
        <authorList>
            <person name="Varghese N."/>
            <person name="Submissions S."/>
        </authorList>
    </citation>
    <scope>NUCLEOTIDE SEQUENCE [LARGE SCALE GENOMIC DNA]</scope>
    <source>
        <strain evidence="16">CGMCC 1.2749</strain>
    </source>
</reference>
<feature type="domain" description="FHA" evidence="13">
    <location>
        <begin position="503"/>
        <end position="554"/>
    </location>
</feature>
<evidence type="ECO:0000256" key="8">
    <source>
        <dbReference type="ARBA" id="ARBA00037982"/>
    </source>
</evidence>
<evidence type="ECO:0000259" key="13">
    <source>
        <dbReference type="PROSITE" id="PS50006"/>
    </source>
</evidence>
<evidence type="ECO:0000256" key="11">
    <source>
        <dbReference type="PROSITE-ProRule" id="PRU00339"/>
    </source>
</evidence>
<evidence type="ECO:0000313" key="15">
    <source>
        <dbReference type="EMBL" id="SHM22728.1"/>
    </source>
</evidence>
<proteinExistence type="inferred from homology"/>